<dbReference type="GO" id="GO:0016810">
    <property type="term" value="F:hydrolase activity, acting on carbon-nitrogen (but not peptide) bonds"/>
    <property type="evidence" value="ECO:0007669"/>
    <property type="project" value="InterPro"/>
</dbReference>
<reference evidence="2" key="2">
    <citation type="submission" date="2020-09" db="EMBL/GenBank/DDBJ databases">
        <authorList>
            <person name="Sun Q."/>
            <person name="Ohkuma M."/>
        </authorList>
    </citation>
    <scope>NUCLEOTIDE SEQUENCE</scope>
    <source>
        <strain evidence="2">JCM 13919</strain>
    </source>
</reference>
<dbReference type="PANTHER" id="PTHR43123">
    <property type="entry name" value="POLYSACCHARIDE DEACETYLASE-RELATED"/>
    <property type="match status" value="1"/>
</dbReference>
<feature type="domain" description="NodB homology" evidence="1">
    <location>
        <begin position="64"/>
        <end position="275"/>
    </location>
</feature>
<accession>A0A917JUX0</accession>
<dbReference type="RefSeq" id="WP_131776841.1">
    <property type="nucleotide sequence ID" value="NZ_BMOB01000006.1"/>
</dbReference>
<dbReference type="AlphaFoldDB" id="A0A917JUX0"/>
<dbReference type="OrthoDB" id="9787041at2"/>
<evidence type="ECO:0000313" key="2">
    <source>
        <dbReference type="EMBL" id="GGI87984.1"/>
    </source>
</evidence>
<comment type="caution">
    <text evidence="2">The sequence shown here is derived from an EMBL/GenBank/DDBJ whole genome shotgun (WGS) entry which is preliminary data.</text>
</comment>
<organism evidence="2 3">
    <name type="scientific">Legionella impletisoli</name>
    <dbReference type="NCBI Taxonomy" id="343510"/>
    <lineage>
        <taxon>Bacteria</taxon>
        <taxon>Pseudomonadati</taxon>
        <taxon>Pseudomonadota</taxon>
        <taxon>Gammaproteobacteria</taxon>
        <taxon>Legionellales</taxon>
        <taxon>Legionellaceae</taxon>
        <taxon>Legionella</taxon>
    </lineage>
</organism>
<proteinExistence type="predicted"/>
<protein>
    <submittedName>
        <fullName evidence="2">Polysaccharide deacetylase</fullName>
    </submittedName>
</protein>
<reference evidence="2" key="1">
    <citation type="journal article" date="2014" name="Int. J. Syst. Evol. Microbiol.">
        <title>Complete genome sequence of Corynebacterium casei LMG S-19264T (=DSM 44701T), isolated from a smear-ripened cheese.</title>
        <authorList>
            <consortium name="US DOE Joint Genome Institute (JGI-PGF)"/>
            <person name="Walter F."/>
            <person name="Albersmeier A."/>
            <person name="Kalinowski J."/>
            <person name="Ruckert C."/>
        </authorList>
    </citation>
    <scope>NUCLEOTIDE SEQUENCE</scope>
    <source>
        <strain evidence="2">JCM 13919</strain>
    </source>
</reference>
<dbReference type="InterPro" id="IPR011330">
    <property type="entry name" value="Glyco_hydro/deAcase_b/a-brl"/>
</dbReference>
<dbReference type="Gene3D" id="3.20.20.370">
    <property type="entry name" value="Glycoside hydrolase/deacetylase"/>
    <property type="match status" value="1"/>
</dbReference>
<dbReference type="EMBL" id="BMOB01000006">
    <property type="protein sequence ID" value="GGI87984.1"/>
    <property type="molecule type" value="Genomic_DNA"/>
</dbReference>
<dbReference type="Pfam" id="PF01522">
    <property type="entry name" value="Polysacc_deac_1"/>
    <property type="match status" value="1"/>
</dbReference>
<evidence type="ECO:0000259" key="1">
    <source>
        <dbReference type="PROSITE" id="PS51677"/>
    </source>
</evidence>
<dbReference type="GO" id="GO:0005975">
    <property type="term" value="P:carbohydrate metabolic process"/>
    <property type="evidence" value="ECO:0007669"/>
    <property type="project" value="InterPro"/>
</dbReference>
<dbReference type="PANTHER" id="PTHR43123:SF1">
    <property type="entry name" value="POLYSACCHARIDE DEACETYLASE-RELATED"/>
    <property type="match status" value="1"/>
</dbReference>
<keyword evidence="3" id="KW-1185">Reference proteome</keyword>
<dbReference type="SUPFAM" id="SSF88713">
    <property type="entry name" value="Glycoside hydrolase/deacetylase"/>
    <property type="match status" value="1"/>
</dbReference>
<dbReference type="InterPro" id="IPR002509">
    <property type="entry name" value="NODB_dom"/>
</dbReference>
<gene>
    <name evidence="2" type="ORF">GCM10007966_15910</name>
</gene>
<dbReference type="PROSITE" id="PS51677">
    <property type="entry name" value="NODB"/>
    <property type="match status" value="1"/>
</dbReference>
<name>A0A917JUX0_9GAMM</name>
<dbReference type="Proteomes" id="UP000630149">
    <property type="component" value="Unassembled WGS sequence"/>
</dbReference>
<evidence type="ECO:0000313" key="3">
    <source>
        <dbReference type="Proteomes" id="UP000630149"/>
    </source>
</evidence>
<sequence length="290" mass="33759">MRDMVGYGNMVPEIKWPNKAHLALNFVVNYEEGAELTPLNGDRFSETYGVEFSLSKQPKGARHLSMESLFEYGSRSGIWRLLHLFDQELIPLTFFVTGFALTLNPAFSNYLRESEHEVAGHGWRWIDYSGVSKKEEKHHIHLCLSTLSQLTQKDILGWYTGRRSAHTLDLLKELGGLMYHSDSYADDLPYFDDHQLIIPYTLDCNDFRYCTSPGFSHADEFFLHLKNTFDYLYHEKKLALMTIGLHPRISGRPGRTIAIQKFINYVKAFQNVWIARRIDIARYWLNTRIP</sequence>